<organism evidence="2 3">
    <name type="scientific">Spirodela intermedia</name>
    <name type="common">Intermediate duckweed</name>
    <dbReference type="NCBI Taxonomy" id="51605"/>
    <lineage>
        <taxon>Eukaryota</taxon>
        <taxon>Viridiplantae</taxon>
        <taxon>Streptophyta</taxon>
        <taxon>Embryophyta</taxon>
        <taxon>Tracheophyta</taxon>
        <taxon>Spermatophyta</taxon>
        <taxon>Magnoliopsida</taxon>
        <taxon>Liliopsida</taxon>
        <taxon>Araceae</taxon>
        <taxon>Lemnoideae</taxon>
        <taxon>Spirodela</taxon>
    </lineage>
</organism>
<dbReference type="EMBL" id="LR746264">
    <property type="protein sequence ID" value="CAA7389135.1"/>
    <property type="molecule type" value="Genomic_DNA"/>
</dbReference>
<feature type="compositionally biased region" description="Low complexity" evidence="1">
    <location>
        <begin position="40"/>
        <end position="53"/>
    </location>
</feature>
<sequence>MASSDSDFNGECFVEFNPHPYQGGYDIGFTYGQPLPPSSAICYPISSSASSPVSEPPPPSDVAERRDSSDRRGDEEKQSDEDYPGAYGIKDFDGPARDFRPRDPEPYSDTSGYRPVSAPFEERRAGRKARDQNPLNWAVDYLFAYLHTYGEKRDESHNYANLNYAYERHQPQEALLIQSSHHEALSYEKLCYREDYQEEGLFAMRDPSQKRFRPMEVNFTSNPWTILGFTTNQYLIVELFLLFATFIL</sequence>
<evidence type="ECO:0000313" key="2">
    <source>
        <dbReference type="EMBL" id="CAA7389135.1"/>
    </source>
</evidence>
<gene>
    <name evidence="2" type="ORF">SI8410_01001242</name>
</gene>
<dbReference type="Proteomes" id="UP000663760">
    <property type="component" value="Chromosome 1"/>
</dbReference>
<protein>
    <submittedName>
        <fullName evidence="2">Uncharacterized protein</fullName>
    </submittedName>
</protein>
<dbReference type="GO" id="GO:0070300">
    <property type="term" value="F:phosphatidic acid binding"/>
    <property type="evidence" value="ECO:0007669"/>
    <property type="project" value="InterPro"/>
</dbReference>
<name>A0A7I8K0C8_SPIIN</name>
<evidence type="ECO:0000256" key="1">
    <source>
        <dbReference type="SAM" id="MobiDB-lite"/>
    </source>
</evidence>
<keyword evidence="3" id="KW-1185">Reference proteome</keyword>
<evidence type="ECO:0000313" key="3">
    <source>
        <dbReference type="Proteomes" id="UP000663760"/>
    </source>
</evidence>
<feature type="compositionally biased region" description="Basic and acidic residues" evidence="1">
    <location>
        <begin position="62"/>
        <end position="76"/>
    </location>
</feature>
<feature type="compositionally biased region" description="Basic and acidic residues" evidence="1">
    <location>
        <begin position="90"/>
        <end position="105"/>
    </location>
</feature>
<reference evidence="2" key="1">
    <citation type="submission" date="2020-02" db="EMBL/GenBank/DDBJ databases">
        <authorList>
            <person name="Scholz U."/>
            <person name="Mascher M."/>
            <person name="Fiebig A."/>
        </authorList>
    </citation>
    <scope>NUCLEOTIDE SEQUENCE</scope>
</reference>
<feature type="region of interest" description="Disordered" evidence="1">
    <location>
        <begin position="40"/>
        <end position="128"/>
    </location>
</feature>
<dbReference type="PANTHER" id="PTHR33971">
    <property type="entry name" value="OS06G0232000 PROTEIN"/>
    <property type="match status" value="1"/>
</dbReference>
<dbReference type="AlphaFoldDB" id="A0A7I8K0C8"/>
<accession>A0A7I8K0C8</accession>
<dbReference type="InterPro" id="IPR038943">
    <property type="entry name" value="PLDrp1-like"/>
</dbReference>
<proteinExistence type="predicted"/>
<dbReference type="PANTHER" id="PTHR33971:SF1">
    <property type="entry name" value="OS02G0743600 PROTEIN"/>
    <property type="match status" value="1"/>
</dbReference>
<dbReference type="OrthoDB" id="768992at2759"/>